<name>A0A7V6U0H8_9HYPH</name>
<organism evidence="1 2">
    <name type="scientific">Brucella intermedia</name>
    <dbReference type="NCBI Taxonomy" id="94625"/>
    <lineage>
        <taxon>Bacteria</taxon>
        <taxon>Pseudomonadati</taxon>
        <taxon>Pseudomonadota</taxon>
        <taxon>Alphaproteobacteria</taxon>
        <taxon>Hyphomicrobiales</taxon>
        <taxon>Brucellaceae</taxon>
        <taxon>Brucella/Ochrobactrum group</taxon>
        <taxon>Brucella</taxon>
    </lineage>
</organism>
<gene>
    <name evidence="1" type="ORF">GXX48_14975</name>
</gene>
<proteinExistence type="predicted"/>
<dbReference type="AlphaFoldDB" id="A0A7V6U0H8"/>
<comment type="caution">
    <text evidence="1">The sequence shown here is derived from an EMBL/GenBank/DDBJ whole genome shotgun (WGS) entry which is preliminary data.</text>
</comment>
<dbReference type="EMBL" id="DUMN01000418">
    <property type="protein sequence ID" value="HHV68933.1"/>
    <property type="molecule type" value="Genomic_DNA"/>
</dbReference>
<evidence type="ECO:0000313" key="2">
    <source>
        <dbReference type="Proteomes" id="UP000551563"/>
    </source>
</evidence>
<dbReference type="Proteomes" id="UP000551563">
    <property type="component" value="Unassembled WGS sequence"/>
</dbReference>
<accession>A0A7V6U0H8</accession>
<sequence>MMRQPITRYMAEKDAVYGEAFRLWRQGKDTLEIGRIMGISEADAH</sequence>
<protein>
    <submittedName>
        <fullName evidence="1">Uncharacterized protein</fullName>
    </submittedName>
</protein>
<reference evidence="1 2" key="1">
    <citation type="journal article" date="2020" name="Biotechnol. Biofuels">
        <title>New insights from the biogas microbiome by comprehensive genome-resolved metagenomics of nearly 1600 species originating from multiple anaerobic digesters.</title>
        <authorList>
            <person name="Campanaro S."/>
            <person name="Treu L."/>
            <person name="Rodriguez-R L.M."/>
            <person name="Kovalovszki A."/>
            <person name="Ziels R.M."/>
            <person name="Maus I."/>
            <person name="Zhu X."/>
            <person name="Kougias P.G."/>
            <person name="Basile A."/>
            <person name="Luo G."/>
            <person name="Schluter A."/>
            <person name="Konstantinidis K.T."/>
            <person name="Angelidaki I."/>
        </authorList>
    </citation>
    <scope>NUCLEOTIDE SEQUENCE [LARGE SCALE GENOMIC DNA]</scope>
    <source>
        <strain evidence="1">AS04akNAM_66</strain>
    </source>
</reference>
<evidence type="ECO:0000313" key="1">
    <source>
        <dbReference type="EMBL" id="HHV68933.1"/>
    </source>
</evidence>